<comment type="caution">
    <text evidence="1">The sequence shown here is derived from an EMBL/GenBank/DDBJ whole genome shotgun (WGS) entry which is preliminary data.</text>
</comment>
<sequence>MSSFTPLSQYHSYDKNYIYFGNKPVIKSTIFIPEALELR</sequence>
<dbReference type="AlphaFoldDB" id="A1ZTI0"/>
<reference evidence="1 2" key="1">
    <citation type="submission" date="2007-01" db="EMBL/GenBank/DDBJ databases">
        <authorList>
            <person name="Haygood M."/>
            <person name="Podell S."/>
            <person name="Anderson C."/>
            <person name="Hopkinson B."/>
            <person name="Roe K."/>
            <person name="Barbeau K."/>
            <person name="Gaasterland T."/>
            <person name="Ferriera S."/>
            <person name="Johnson J."/>
            <person name="Kravitz S."/>
            <person name="Beeson K."/>
            <person name="Sutton G."/>
            <person name="Rogers Y.-H."/>
            <person name="Friedman R."/>
            <person name="Frazier M."/>
            <person name="Venter J.C."/>
        </authorList>
    </citation>
    <scope>NUCLEOTIDE SEQUENCE [LARGE SCALE GENOMIC DNA]</scope>
    <source>
        <strain evidence="1 2">ATCC 23134</strain>
    </source>
</reference>
<gene>
    <name evidence="1" type="ORF">M23134_01561</name>
</gene>
<name>A1ZTI0_MICM2</name>
<organism evidence="1 2">
    <name type="scientific">Microscilla marina ATCC 23134</name>
    <dbReference type="NCBI Taxonomy" id="313606"/>
    <lineage>
        <taxon>Bacteria</taxon>
        <taxon>Pseudomonadati</taxon>
        <taxon>Bacteroidota</taxon>
        <taxon>Cytophagia</taxon>
        <taxon>Cytophagales</taxon>
        <taxon>Microscillaceae</taxon>
        <taxon>Microscilla</taxon>
    </lineage>
</organism>
<dbReference type="EMBL" id="AAWS01000036">
    <property type="protein sequence ID" value="EAY26240.1"/>
    <property type="molecule type" value="Genomic_DNA"/>
</dbReference>
<evidence type="ECO:0000313" key="1">
    <source>
        <dbReference type="EMBL" id="EAY26240.1"/>
    </source>
</evidence>
<proteinExistence type="predicted"/>
<accession>A1ZTI0</accession>
<evidence type="ECO:0000313" key="2">
    <source>
        <dbReference type="Proteomes" id="UP000004095"/>
    </source>
</evidence>
<dbReference type="Proteomes" id="UP000004095">
    <property type="component" value="Unassembled WGS sequence"/>
</dbReference>
<protein>
    <submittedName>
        <fullName evidence="1">Uncharacterized protein</fullName>
    </submittedName>
</protein>
<keyword evidence="2" id="KW-1185">Reference proteome</keyword>